<dbReference type="GO" id="GO:0001405">
    <property type="term" value="C:PAM complex, Tim23 associated import motor"/>
    <property type="evidence" value="ECO:0007669"/>
    <property type="project" value="TreeGrafter"/>
</dbReference>
<evidence type="ECO:0000256" key="8">
    <source>
        <dbReference type="ARBA" id="ARBA00040828"/>
    </source>
</evidence>
<comment type="similarity">
    <text evidence="7">Belongs to the TIM14 family.</text>
</comment>
<comment type="caution">
    <text evidence="12">The sequence shown here is derived from an EMBL/GenBank/DDBJ whole genome shotgun (WGS) entry which is preliminary data.</text>
</comment>
<feature type="transmembrane region" description="Helical" evidence="10">
    <location>
        <begin position="17"/>
        <end position="36"/>
    </location>
</feature>
<dbReference type="RefSeq" id="XP_040742957.1">
    <property type="nucleotide sequence ID" value="XM_040887847.1"/>
</dbReference>
<evidence type="ECO:0000259" key="11">
    <source>
        <dbReference type="PROSITE" id="PS50076"/>
    </source>
</evidence>
<dbReference type="CDD" id="cd06257">
    <property type="entry name" value="DnaJ"/>
    <property type="match status" value="1"/>
</dbReference>
<dbReference type="STRING" id="61395.A0A1Y1W774"/>
<accession>A0A1Y1W774</accession>
<keyword evidence="5" id="KW-0496">Mitochondrion</keyword>
<dbReference type="PANTHER" id="PTHR12763:SF28">
    <property type="entry name" value="GEO10507P1-RELATED"/>
    <property type="match status" value="1"/>
</dbReference>
<dbReference type="InterPro" id="IPR036869">
    <property type="entry name" value="J_dom_sf"/>
</dbReference>
<gene>
    <name evidence="12" type="ORF">DL89DRAFT_268242</name>
</gene>
<protein>
    <recommendedName>
        <fullName evidence="8">Mitochondrial import inner membrane translocase subunit TIM14</fullName>
    </recommendedName>
    <alternativeName>
        <fullName evidence="9">Presequence translocated-associated motor subunit PAM18</fullName>
    </alternativeName>
</protein>
<keyword evidence="4 10" id="KW-1133">Transmembrane helix</keyword>
<evidence type="ECO:0000256" key="1">
    <source>
        <dbReference type="ARBA" id="ARBA00004434"/>
    </source>
</evidence>
<keyword evidence="13" id="KW-1185">Reference proteome</keyword>
<evidence type="ECO:0000256" key="2">
    <source>
        <dbReference type="ARBA" id="ARBA00022692"/>
    </source>
</evidence>
<dbReference type="PANTHER" id="PTHR12763">
    <property type="match status" value="1"/>
</dbReference>
<evidence type="ECO:0000256" key="7">
    <source>
        <dbReference type="ARBA" id="ARBA00038105"/>
    </source>
</evidence>
<evidence type="ECO:0000256" key="9">
    <source>
        <dbReference type="ARBA" id="ARBA00041716"/>
    </source>
</evidence>
<evidence type="ECO:0000256" key="5">
    <source>
        <dbReference type="ARBA" id="ARBA00023128"/>
    </source>
</evidence>
<dbReference type="PROSITE" id="PS50076">
    <property type="entry name" value="DNAJ_2"/>
    <property type="match status" value="1"/>
</dbReference>
<feature type="domain" description="J" evidence="11">
    <location>
        <begin position="70"/>
        <end position="126"/>
    </location>
</feature>
<keyword evidence="6 10" id="KW-0472">Membrane</keyword>
<organism evidence="12 13">
    <name type="scientific">Linderina pennispora</name>
    <dbReference type="NCBI Taxonomy" id="61395"/>
    <lineage>
        <taxon>Eukaryota</taxon>
        <taxon>Fungi</taxon>
        <taxon>Fungi incertae sedis</taxon>
        <taxon>Zoopagomycota</taxon>
        <taxon>Kickxellomycotina</taxon>
        <taxon>Kickxellomycetes</taxon>
        <taxon>Kickxellales</taxon>
        <taxon>Kickxellaceae</taxon>
        <taxon>Linderina</taxon>
    </lineage>
</organism>
<reference evidence="12 13" key="1">
    <citation type="submission" date="2016-07" db="EMBL/GenBank/DDBJ databases">
        <title>Pervasive Adenine N6-methylation of Active Genes in Fungi.</title>
        <authorList>
            <consortium name="DOE Joint Genome Institute"/>
            <person name="Mondo S.J."/>
            <person name="Dannebaum R.O."/>
            <person name="Kuo R.C."/>
            <person name="Labutti K."/>
            <person name="Haridas S."/>
            <person name="Kuo A."/>
            <person name="Salamov A."/>
            <person name="Ahrendt S.R."/>
            <person name="Lipzen A."/>
            <person name="Sullivan W."/>
            <person name="Andreopoulos W.B."/>
            <person name="Clum A."/>
            <person name="Lindquist E."/>
            <person name="Daum C."/>
            <person name="Ramamoorthy G.K."/>
            <person name="Gryganskyi A."/>
            <person name="Culley D."/>
            <person name="Magnuson J.K."/>
            <person name="James T.Y."/>
            <person name="O'Malley M.A."/>
            <person name="Stajich J.E."/>
            <person name="Spatafora J.W."/>
            <person name="Visel A."/>
            <person name="Grigoriev I.V."/>
        </authorList>
    </citation>
    <scope>NUCLEOTIDE SEQUENCE [LARGE SCALE GENOMIC DNA]</scope>
    <source>
        <strain evidence="12 13">ATCC 12442</strain>
    </source>
</reference>
<dbReference type="GO" id="GO:0001671">
    <property type="term" value="F:ATPase activator activity"/>
    <property type="evidence" value="ECO:0007669"/>
    <property type="project" value="TreeGrafter"/>
</dbReference>
<comment type="subcellular location">
    <subcellularLocation>
        <location evidence="1">Mitochondrion inner membrane</location>
        <topology evidence="1">Single-pass membrane protein</topology>
    </subcellularLocation>
</comment>
<dbReference type="AlphaFoldDB" id="A0A1Y1W774"/>
<dbReference type="Proteomes" id="UP000193922">
    <property type="component" value="Unassembled WGS sequence"/>
</dbReference>
<dbReference type="GeneID" id="63804495"/>
<dbReference type="GO" id="GO:0030150">
    <property type="term" value="P:protein import into mitochondrial matrix"/>
    <property type="evidence" value="ECO:0007669"/>
    <property type="project" value="TreeGrafter"/>
</dbReference>
<dbReference type="SMART" id="SM00271">
    <property type="entry name" value="DnaJ"/>
    <property type="match status" value="1"/>
</dbReference>
<dbReference type="OrthoDB" id="240298at2759"/>
<proteinExistence type="inferred from homology"/>
<evidence type="ECO:0000256" key="10">
    <source>
        <dbReference type="SAM" id="Phobius"/>
    </source>
</evidence>
<evidence type="ECO:0000313" key="13">
    <source>
        <dbReference type="Proteomes" id="UP000193922"/>
    </source>
</evidence>
<dbReference type="Gene3D" id="1.10.287.110">
    <property type="entry name" value="DnaJ domain"/>
    <property type="match status" value="1"/>
</dbReference>
<keyword evidence="3" id="KW-0999">Mitochondrion inner membrane</keyword>
<evidence type="ECO:0000256" key="3">
    <source>
        <dbReference type="ARBA" id="ARBA00022792"/>
    </source>
</evidence>
<evidence type="ECO:0000256" key="6">
    <source>
        <dbReference type="ARBA" id="ARBA00023136"/>
    </source>
</evidence>
<evidence type="ECO:0000256" key="4">
    <source>
        <dbReference type="ARBA" id="ARBA00022989"/>
    </source>
</evidence>
<keyword evidence="2 10" id="KW-0812">Transmembrane</keyword>
<sequence>MSAISGHSDKQQFNTPVMIGCGLAGAAACGIMLKVLSKGRASGGPALKGVTSVPKQFVKGGFDPKMSKREAALILGLKESSLTKDKVKRAHRTIMLLNHPDRGGSPYMATKINEAKEFLETKARLR</sequence>
<name>A0A1Y1W774_9FUNG</name>
<dbReference type="SUPFAM" id="SSF46565">
    <property type="entry name" value="Chaperone J-domain"/>
    <property type="match status" value="1"/>
</dbReference>
<dbReference type="EMBL" id="MCFD01000008">
    <property type="protein sequence ID" value="ORX69225.1"/>
    <property type="molecule type" value="Genomic_DNA"/>
</dbReference>
<dbReference type="FunFam" id="1.10.287.110:FF:000001">
    <property type="entry name" value="Import inner membrane translocase subunit tim14"/>
    <property type="match status" value="1"/>
</dbReference>
<dbReference type="InterPro" id="IPR001623">
    <property type="entry name" value="DnaJ_domain"/>
</dbReference>
<evidence type="ECO:0000313" key="12">
    <source>
        <dbReference type="EMBL" id="ORX69225.1"/>
    </source>
</evidence>